<feature type="transmembrane region" description="Helical" evidence="5">
    <location>
        <begin position="1178"/>
        <end position="1198"/>
    </location>
</feature>
<evidence type="ECO:0000259" key="6">
    <source>
        <dbReference type="PROSITE" id="PS50850"/>
    </source>
</evidence>
<feature type="transmembrane region" description="Helical" evidence="5">
    <location>
        <begin position="395"/>
        <end position="412"/>
    </location>
</feature>
<feature type="transmembrane region" description="Helical" evidence="5">
    <location>
        <begin position="214"/>
        <end position="232"/>
    </location>
</feature>
<dbReference type="SUPFAM" id="SSF103473">
    <property type="entry name" value="MFS general substrate transporter"/>
    <property type="match status" value="2"/>
</dbReference>
<feature type="transmembrane region" description="Helical" evidence="5">
    <location>
        <begin position="483"/>
        <end position="502"/>
    </location>
</feature>
<name>A0A0L0CJ20_LUCCU</name>
<dbReference type="EMBL" id="JRES01000328">
    <property type="protein sequence ID" value="KNC32251.1"/>
    <property type="molecule type" value="Genomic_DNA"/>
</dbReference>
<comment type="caution">
    <text evidence="7">The sequence shown here is derived from an EMBL/GenBank/DDBJ whole genome shotgun (WGS) entry which is preliminary data.</text>
</comment>
<keyword evidence="4 5" id="KW-0472">Membrane</keyword>
<feature type="transmembrane region" description="Helical" evidence="5">
    <location>
        <begin position="717"/>
        <end position="736"/>
    </location>
</feature>
<feature type="transmembrane region" description="Helical" evidence="5">
    <location>
        <begin position="191"/>
        <end position="208"/>
    </location>
</feature>
<dbReference type="CDD" id="cd17317">
    <property type="entry name" value="MFS_SLC22"/>
    <property type="match status" value="1"/>
</dbReference>
<keyword evidence="2 5" id="KW-0812">Transmembrane</keyword>
<feature type="transmembrane region" description="Helical" evidence="5">
    <location>
        <begin position="364"/>
        <end position="383"/>
    </location>
</feature>
<dbReference type="Proteomes" id="UP000037069">
    <property type="component" value="Unassembled WGS sequence"/>
</dbReference>
<feature type="transmembrane region" description="Helical" evidence="5">
    <location>
        <begin position="1267"/>
        <end position="1288"/>
    </location>
</feature>
<feature type="transmembrane region" description="Helical" evidence="5">
    <location>
        <begin position="1149"/>
        <end position="1172"/>
    </location>
</feature>
<feature type="transmembrane region" description="Helical" evidence="5">
    <location>
        <begin position="624"/>
        <end position="648"/>
    </location>
</feature>
<evidence type="ECO:0000256" key="1">
    <source>
        <dbReference type="ARBA" id="ARBA00004141"/>
    </source>
</evidence>
<dbReference type="PANTHER" id="PTHR24064">
    <property type="entry name" value="SOLUTE CARRIER FAMILY 22 MEMBER"/>
    <property type="match status" value="1"/>
</dbReference>
<accession>A0A0L0CJ20</accession>
<dbReference type="InterPro" id="IPR005828">
    <property type="entry name" value="MFS_sugar_transport-like"/>
</dbReference>
<feature type="transmembrane region" description="Helical" evidence="5">
    <location>
        <begin position="748"/>
        <end position="765"/>
    </location>
</feature>
<sequence length="1376" mass="156433">MKDSKLSSKNGSIEMIDSSTTDDPFQHIIEKAGNHGRFQLIYNVIFVMGLAMAGAMCYMNIILALNIPDHWCTVPGRENTNFTLNEWRKLTLPTTKDNRGTEKYSSCQMYDANFTEIDDWENWNSTSANVTACTNGWSYDQTWYESTIPTRENWVCSKDLYVTNVFVVGRVTEVAGSFLLGQMGDIFGRRFVYYISVIFCSIGRLSSIVTTSNYTWFLIFSGLAALTINSLFQSPQIIGMEISREEDRSTIAIYQSFGWSFGTTLMPLLFWWLRDWESFMWITTIPTALVLIFSTYVIESPRWLISKKRFGDAIRQFKKIAKINGRQFDMTEKELAQIYSETKEEATYGIASLFSGWRLARNTAIMGFSWCVVAVSYFTLVLFSSRMSGNPFLNFLLQSIVEIPAYLLGKYLGDTFGRRFTNSLSFFISFLTCLPVIFLATEEKYEFVVVGLAAFIKFLNAITFFTASLQGMEIYPTCMRQTGIALGTILANAIGVLAPYLVYLGTTVDIRSPYYILGTLFFLGAVGALFLPETLHKKLPDTMEEARQFGINDKFFSLPKAPAANANTTASRQANVQNPLLNNMEDNNITSRNCYLEEIDPSASDDPFQHIIAKAGNHGRFQRFYNITFIMGLTIAAAIIYMNIILVLNIPDHWCTVPGREKTIFSLREWRVLMLLRKYYDCLIYFICGEEFTLYFHVGRRIIEGMEIYPTCMRQTGCAFGTILTNSTGVLSPYLVYLSTTVDIRSTYYILDILFFIAAVICLFLPETLHKKLPDTLEEAKQFGVNDKFFSLPKSPQDNVDSMVGRQAAELSPIIEKAGNHGRFQLIFNVICVMSLSIMGSMMYMNIILALNVPDHWCTVPGRETTNFTLSEWQKLTLPTTKDNRGAEKYSSCEMYDVDFTEIDDWENFNSTAANVTVCKNGWTYDRTWFKHTVPTRENWVCEKDLYVTNIFVAGRVAEVVGSFLLGQMGDIFGRRIVYYVSVLLSSFGRISSILTTSHYIWFLIVSCLTSFSINSVFQSPHVIGMEISRDEDRSLIAMYHNFGWSVGITMVPLLFWWLRDWESFMWISSVPALFFLLIYKYAIESPRWLISKKRFGDAITQLKKIAKVNGRQFDMTEKDLTQIYCEINQEATYGFASMFSGWRLAKNTLILGFSRCVVGISYFTIVLFSTAISGNPFLNFLLQSVAEIPAYFMGRYLGDKFGRRFTNSFSAFISCLTCVLIIILAAEKKYEFIVMGLASFVKFLNAVSYFTASLQGMEIYPTCMRQTGCAFGTILGNSAGTLAPYLVYLSTTVDIRCPYYILATLFLISSVGTLFLPETLHKKLPDTMEEARQFGVNDKFFSLPKAPAANHNLTAKKRSIDITALEKLNQDQYAP</sequence>
<organism evidence="7 8">
    <name type="scientific">Lucilia cuprina</name>
    <name type="common">Green bottle fly</name>
    <name type="synonym">Australian sheep blowfly</name>
    <dbReference type="NCBI Taxonomy" id="7375"/>
    <lineage>
        <taxon>Eukaryota</taxon>
        <taxon>Metazoa</taxon>
        <taxon>Ecdysozoa</taxon>
        <taxon>Arthropoda</taxon>
        <taxon>Hexapoda</taxon>
        <taxon>Insecta</taxon>
        <taxon>Pterygota</taxon>
        <taxon>Neoptera</taxon>
        <taxon>Endopterygota</taxon>
        <taxon>Diptera</taxon>
        <taxon>Brachycera</taxon>
        <taxon>Muscomorpha</taxon>
        <taxon>Oestroidea</taxon>
        <taxon>Calliphoridae</taxon>
        <taxon>Luciliinae</taxon>
        <taxon>Lucilia</taxon>
    </lineage>
</organism>
<evidence type="ECO:0000313" key="8">
    <source>
        <dbReference type="Proteomes" id="UP000037069"/>
    </source>
</evidence>
<dbReference type="InterPro" id="IPR020846">
    <property type="entry name" value="MFS_dom"/>
</dbReference>
<evidence type="ECO:0000256" key="4">
    <source>
        <dbReference type="ARBA" id="ARBA00023136"/>
    </source>
</evidence>
<dbReference type="InterPro" id="IPR036259">
    <property type="entry name" value="MFS_trans_sf"/>
</dbReference>
<feature type="transmembrane region" description="Helical" evidence="5">
    <location>
        <begin position="1065"/>
        <end position="1084"/>
    </location>
</feature>
<evidence type="ECO:0000256" key="5">
    <source>
        <dbReference type="SAM" id="Phobius"/>
    </source>
</evidence>
<dbReference type="OrthoDB" id="5296287at2759"/>
<feature type="transmembrane region" description="Helical" evidence="5">
    <location>
        <begin position="1210"/>
        <end position="1227"/>
    </location>
</feature>
<dbReference type="PROSITE" id="PS50850">
    <property type="entry name" value="MFS"/>
    <property type="match status" value="2"/>
</dbReference>
<keyword evidence="3 5" id="KW-1133">Transmembrane helix</keyword>
<proteinExistence type="predicted"/>
<feature type="transmembrane region" description="Helical" evidence="5">
    <location>
        <begin position="40"/>
        <end position="61"/>
    </location>
</feature>
<reference evidence="7 8" key="1">
    <citation type="journal article" date="2015" name="Nat. Commun.">
        <title>Lucilia cuprina genome unlocks parasitic fly biology to underpin future interventions.</title>
        <authorList>
            <person name="Anstead C.A."/>
            <person name="Korhonen P.K."/>
            <person name="Young N.D."/>
            <person name="Hall R.S."/>
            <person name="Jex A.R."/>
            <person name="Murali S.C."/>
            <person name="Hughes D.S."/>
            <person name="Lee S.F."/>
            <person name="Perry T."/>
            <person name="Stroehlein A.J."/>
            <person name="Ansell B.R."/>
            <person name="Breugelmans B."/>
            <person name="Hofmann A."/>
            <person name="Qu J."/>
            <person name="Dugan S."/>
            <person name="Lee S.L."/>
            <person name="Chao H."/>
            <person name="Dinh H."/>
            <person name="Han Y."/>
            <person name="Doddapaneni H.V."/>
            <person name="Worley K.C."/>
            <person name="Muzny D.M."/>
            <person name="Ioannidis P."/>
            <person name="Waterhouse R.M."/>
            <person name="Zdobnov E.M."/>
            <person name="James P.J."/>
            <person name="Bagnall N.H."/>
            <person name="Kotze A.C."/>
            <person name="Gibbs R.A."/>
            <person name="Richards S."/>
            <person name="Batterham P."/>
            <person name="Gasser R.B."/>
        </authorList>
    </citation>
    <scope>NUCLEOTIDE SEQUENCE [LARGE SCALE GENOMIC DNA]</scope>
    <source>
        <strain evidence="7 8">LS</strain>
        <tissue evidence="7">Full body</tissue>
    </source>
</reference>
<dbReference type="OMA" id="PTRENWV"/>
<feature type="domain" description="Major facilitator superfamily (MFS) profile" evidence="6">
    <location>
        <begin position="124"/>
        <end position="536"/>
    </location>
</feature>
<feature type="transmembrane region" description="Helical" evidence="5">
    <location>
        <begin position="447"/>
        <end position="471"/>
    </location>
</feature>
<feature type="domain" description="Major facilitator superfamily (MFS) profile" evidence="6">
    <location>
        <begin position="912"/>
        <end position="1322"/>
    </location>
</feature>
<dbReference type="Gene3D" id="1.20.1250.20">
    <property type="entry name" value="MFS general substrate transporter like domains"/>
    <property type="match status" value="3"/>
</dbReference>
<feature type="transmembrane region" description="Helical" evidence="5">
    <location>
        <begin position="1300"/>
        <end position="1317"/>
    </location>
</feature>
<evidence type="ECO:0000313" key="7">
    <source>
        <dbReference type="EMBL" id="KNC32251.1"/>
    </source>
</evidence>
<dbReference type="Pfam" id="PF00083">
    <property type="entry name" value="Sugar_tr"/>
    <property type="match status" value="2"/>
</dbReference>
<evidence type="ECO:0000256" key="2">
    <source>
        <dbReference type="ARBA" id="ARBA00022692"/>
    </source>
</evidence>
<feature type="transmembrane region" description="Helical" evidence="5">
    <location>
        <begin position="514"/>
        <end position="531"/>
    </location>
</feature>
<feature type="transmembrane region" description="Helical" evidence="5">
    <location>
        <begin position="279"/>
        <end position="298"/>
    </location>
</feature>
<gene>
    <name evidence="7" type="ORF">FF38_06624</name>
</gene>
<keyword evidence="8" id="KW-1185">Reference proteome</keyword>
<evidence type="ECO:0000256" key="3">
    <source>
        <dbReference type="ARBA" id="ARBA00022989"/>
    </source>
</evidence>
<feature type="transmembrane region" description="Helical" evidence="5">
    <location>
        <begin position="424"/>
        <end position="441"/>
    </location>
</feature>
<protein>
    <recommendedName>
        <fullName evidence="6">Major facilitator superfamily (MFS) profile domain-containing protein</fullName>
    </recommendedName>
</protein>
<feature type="transmembrane region" description="Helical" evidence="5">
    <location>
        <begin position="252"/>
        <end position="273"/>
    </location>
</feature>
<comment type="subcellular location">
    <subcellularLocation>
        <location evidence="1">Membrane</location>
        <topology evidence="1">Multi-pass membrane protein</topology>
    </subcellularLocation>
</comment>
<feature type="transmembrane region" description="Helical" evidence="5">
    <location>
        <begin position="1000"/>
        <end position="1018"/>
    </location>
</feature>
<feature type="transmembrane region" description="Helical" evidence="5">
    <location>
        <begin position="826"/>
        <end position="847"/>
    </location>
</feature>
<dbReference type="GO" id="GO:0016020">
    <property type="term" value="C:membrane"/>
    <property type="evidence" value="ECO:0007669"/>
    <property type="project" value="UniProtKB-SubCell"/>
</dbReference>
<dbReference type="GO" id="GO:0022857">
    <property type="term" value="F:transmembrane transporter activity"/>
    <property type="evidence" value="ECO:0007669"/>
    <property type="project" value="InterPro"/>
</dbReference>
<feature type="transmembrane region" description="Helical" evidence="5">
    <location>
        <begin position="1233"/>
        <end position="1255"/>
    </location>
</feature>
<feature type="transmembrane region" description="Helical" evidence="5">
    <location>
        <begin position="1039"/>
        <end position="1059"/>
    </location>
</feature>